<evidence type="ECO:0000313" key="2">
    <source>
        <dbReference type="EMBL" id="QDT62725.1"/>
    </source>
</evidence>
<proteinExistence type="predicted"/>
<feature type="region of interest" description="Disordered" evidence="1">
    <location>
        <begin position="60"/>
        <end position="88"/>
    </location>
</feature>
<dbReference type="EMBL" id="CP036272">
    <property type="protein sequence ID" value="QDT62725.1"/>
    <property type="molecule type" value="Genomic_DNA"/>
</dbReference>
<name>A0A517T2X0_9BACT</name>
<evidence type="ECO:0000313" key="3">
    <source>
        <dbReference type="Proteomes" id="UP000315003"/>
    </source>
</evidence>
<dbReference type="Proteomes" id="UP000315003">
    <property type="component" value="Chromosome"/>
</dbReference>
<dbReference type="AlphaFoldDB" id="A0A517T2X0"/>
<organism evidence="2 3">
    <name type="scientific">Stieleria bergensis</name>
    <dbReference type="NCBI Taxonomy" id="2528025"/>
    <lineage>
        <taxon>Bacteria</taxon>
        <taxon>Pseudomonadati</taxon>
        <taxon>Planctomycetota</taxon>
        <taxon>Planctomycetia</taxon>
        <taxon>Pirellulales</taxon>
        <taxon>Pirellulaceae</taxon>
        <taxon>Stieleria</taxon>
    </lineage>
</organism>
<accession>A0A517T2X0</accession>
<evidence type="ECO:0000256" key="1">
    <source>
        <dbReference type="SAM" id="MobiDB-lite"/>
    </source>
</evidence>
<reference evidence="2 3" key="1">
    <citation type="submission" date="2019-02" db="EMBL/GenBank/DDBJ databases">
        <title>Deep-cultivation of Planctomycetes and their phenomic and genomic characterization uncovers novel biology.</title>
        <authorList>
            <person name="Wiegand S."/>
            <person name="Jogler M."/>
            <person name="Boedeker C."/>
            <person name="Pinto D."/>
            <person name="Vollmers J."/>
            <person name="Rivas-Marin E."/>
            <person name="Kohn T."/>
            <person name="Peeters S.H."/>
            <person name="Heuer A."/>
            <person name="Rast P."/>
            <person name="Oberbeckmann S."/>
            <person name="Bunk B."/>
            <person name="Jeske O."/>
            <person name="Meyerdierks A."/>
            <person name="Storesund J.E."/>
            <person name="Kallscheuer N."/>
            <person name="Luecker S."/>
            <person name="Lage O.M."/>
            <person name="Pohl T."/>
            <person name="Merkel B.J."/>
            <person name="Hornburger P."/>
            <person name="Mueller R.-W."/>
            <person name="Bruemmer F."/>
            <person name="Labrenz M."/>
            <person name="Spormann A.M."/>
            <person name="Op den Camp H."/>
            <person name="Overmann J."/>
            <person name="Amann R."/>
            <person name="Jetten M.S.M."/>
            <person name="Mascher T."/>
            <person name="Medema M.H."/>
            <person name="Devos D.P."/>
            <person name="Kaster A.-K."/>
            <person name="Ovreas L."/>
            <person name="Rohde M."/>
            <person name="Galperin M.Y."/>
            <person name="Jogler C."/>
        </authorList>
    </citation>
    <scope>NUCLEOTIDE SEQUENCE [LARGE SCALE GENOMIC DNA]</scope>
    <source>
        <strain evidence="2 3">SV_7m_r</strain>
    </source>
</reference>
<keyword evidence="3" id="KW-1185">Reference proteome</keyword>
<protein>
    <submittedName>
        <fullName evidence="2">Uncharacterized protein</fullName>
    </submittedName>
</protein>
<gene>
    <name evidence="2" type="ORF">SV7mr_52760</name>
</gene>
<feature type="region of interest" description="Disordered" evidence="1">
    <location>
        <begin position="1"/>
        <end position="27"/>
    </location>
</feature>
<sequence>MRKPITPGDLKSKKNLQKFPARPKGHDSSRFQPCFLQFSCFKKTCRDLCWHRSRTRFRSKPSSQLPKTMLSLRAGPSPSTAKSNARRGRLGPNRLIILEGSTERFRVCCIDGLETQLAARRLRRVSTGMMPANARTAKEPGSGTAETCSSRKFENEPSVFRLLEIPTYWKSPSLV</sequence>